<name>A0AAV5QX14_9ASCO</name>
<sequence>MSVPTEKFKYGLVVLGCWISFSKANHINTLVDSIASFDTLGYEKENSNFGPKIAEDFSIIYITQPPITVTETITETVYYTSAYSSSVYSSINYSSINYFSETYSNRGYIKNHSSATYINTVVDSYTNNSKYSVEASSTSKVYSSAPSPPCFNNKEASNISTSNKTVYIPTITHFPSTQPTTEVKAVYAGESLSGESGNFDPNYQIYQESIITSPNKTYFGDYDSSESFQTKEHKKFTYYTPTLPDLHSEHLQQLVYPSPTLPESESSYAYISSVFPGHSSSRAYEDQLTHLTETPHEFFFESHRPVVPIAYSTKGPGEHHNKSVARLPPLSEAASSSNKSNGTTPRFPVRGKDNQAAFADVPEAEDMYSDENDTDKTDTSGYTNEAYKLNVIASLAVALFSVILFSS</sequence>
<dbReference type="RefSeq" id="XP_064856026.1">
    <property type="nucleotide sequence ID" value="XM_064999954.1"/>
</dbReference>
<evidence type="ECO:0000313" key="3">
    <source>
        <dbReference type="Proteomes" id="UP001360560"/>
    </source>
</evidence>
<evidence type="ECO:0000313" key="2">
    <source>
        <dbReference type="EMBL" id="GMM39031.1"/>
    </source>
</evidence>
<accession>A0AAV5QX14</accession>
<dbReference type="Proteomes" id="UP001360560">
    <property type="component" value="Unassembled WGS sequence"/>
</dbReference>
<feature type="region of interest" description="Disordered" evidence="1">
    <location>
        <begin position="362"/>
        <end position="381"/>
    </location>
</feature>
<dbReference type="AlphaFoldDB" id="A0AAV5QX14"/>
<proteinExistence type="predicted"/>
<evidence type="ECO:0000256" key="1">
    <source>
        <dbReference type="SAM" id="MobiDB-lite"/>
    </source>
</evidence>
<dbReference type="GeneID" id="90077019"/>
<feature type="compositionally biased region" description="Polar residues" evidence="1">
    <location>
        <begin position="333"/>
        <end position="344"/>
    </location>
</feature>
<dbReference type="EMBL" id="BTFZ01000020">
    <property type="protein sequence ID" value="GMM39031.1"/>
    <property type="molecule type" value="Genomic_DNA"/>
</dbReference>
<reference evidence="2 3" key="1">
    <citation type="journal article" date="2023" name="Elife">
        <title>Identification of key yeast species and microbe-microbe interactions impacting larval growth of Drosophila in the wild.</title>
        <authorList>
            <person name="Mure A."/>
            <person name="Sugiura Y."/>
            <person name="Maeda R."/>
            <person name="Honda K."/>
            <person name="Sakurai N."/>
            <person name="Takahashi Y."/>
            <person name="Watada M."/>
            <person name="Katoh T."/>
            <person name="Gotoh A."/>
            <person name="Gotoh Y."/>
            <person name="Taniguchi I."/>
            <person name="Nakamura K."/>
            <person name="Hayashi T."/>
            <person name="Katayama T."/>
            <person name="Uemura T."/>
            <person name="Hattori Y."/>
        </authorList>
    </citation>
    <scope>NUCLEOTIDE SEQUENCE [LARGE SCALE GENOMIC DNA]</scope>
    <source>
        <strain evidence="2 3">SC-9</strain>
    </source>
</reference>
<feature type="region of interest" description="Disordered" evidence="1">
    <location>
        <begin position="331"/>
        <end position="353"/>
    </location>
</feature>
<feature type="compositionally biased region" description="Acidic residues" evidence="1">
    <location>
        <begin position="362"/>
        <end position="373"/>
    </location>
</feature>
<gene>
    <name evidence="2" type="ORF">DASC09_063700</name>
</gene>
<organism evidence="2 3">
    <name type="scientific">Saccharomycopsis crataegensis</name>
    <dbReference type="NCBI Taxonomy" id="43959"/>
    <lineage>
        <taxon>Eukaryota</taxon>
        <taxon>Fungi</taxon>
        <taxon>Dikarya</taxon>
        <taxon>Ascomycota</taxon>
        <taxon>Saccharomycotina</taxon>
        <taxon>Saccharomycetes</taxon>
        <taxon>Saccharomycopsidaceae</taxon>
        <taxon>Saccharomycopsis</taxon>
    </lineage>
</organism>
<comment type="caution">
    <text evidence="2">The sequence shown here is derived from an EMBL/GenBank/DDBJ whole genome shotgun (WGS) entry which is preliminary data.</text>
</comment>
<keyword evidence="3" id="KW-1185">Reference proteome</keyword>
<protein>
    <submittedName>
        <fullName evidence="2">Uncharacterized protein</fullName>
    </submittedName>
</protein>